<dbReference type="InterPro" id="IPR025857">
    <property type="entry name" value="MacB_PCD"/>
</dbReference>
<accession>A0A5C7S3C2</accession>
<keyword evidence="5 7" id="KW-1133">Transmembrane helix</keyword>
<name>A0A5C7S3C2_THASP</name>
<dbReference type="AlphaFoldDB" id="A0A5C7S3C2"/>
<evidence type="ECO:0000256" key="3">
    <source>
        <dbReference type="ARBA" id="ARBA00022475"/>
    </source>
</evidence>
<evidence type="ECO:0000256" key="7">
    <source>
        <dbReference type="SAM" id="Phobius"/>
    </source>
</evidence>
<keyword evidence="4 7" id="KW-0812">Transmembrane</keyword>
<evidence type="ECO:0000256" key="1">
    <source>
        <dbReference type="ARBA" id="ARBA00004651"/>
    </source>
</evidence>
<comment type="subcellular location">
    <subcellularLocation>
        <location evidence="1">Cell membrane</location>
        <topology evidence="1">Multi-pass membrane protein</topology>
    </subcellularLocation>
</comment>
<evidence type="ECO:0000256" key="2">
    <source>
        <dbReference type="ARBA" id="ARBA00005236"/>
    </source>
</evidence>
<proteinExistence type="inferred from homology"/>
<feature type="domain" description="MacB-like periplasmic core" evidence="9">
    <location>
        <begin position="17"/>
        <end position="238"/>
    </location>
</feature>
<feature type="transmembrane region" description="Helical" evidence="7">
    <location>
        <begin position="21"/>
        <end position="38"/>
    </location>
</feature>
<dbReference type="InterPro" id="IPR051447">
    <property type="entry name" value="Lipoprotein-release_system"/>
</dbReference>
<dbReference type="Proteomes" id="UP000321192">
    <property type="component" value="Unassembled WGS sequence"/>
</dbReference>
<dbReference type="Pfam" id="PF02687">
    <property type="entry name" value="FtsX"/>
    <property type="match status" value="1"/>
</dbReference>
<protein>
    <submittedName>
        <fullName evidence="10">ABC transporter permease</fullName>
    </submittedName>
</protein>
<feature type="domain" description="ABC3 transporter permease C-terminal" evidence="8">
    <location>
        <begin position="273"/>
        <end position="395"/>
    </location>
</feature>
<reference evidence="10 11" key="1">
    <citation type="submission" date="2018-09" db="EMBL/GenBank/DDBJ databases">
        <title>Metagenome Assembled Genomes from an Advanced Water Purification Facility.</title>
        <authorList>
            <person name="Stamps B.W."/>
            <person name="Spear J.R."/>
        </authorList>
    </citation>
    <scope>NUCLEOTIDE SEQUENCE [LARGE SCALE GENOMIC DNA]</scope>
    <source>
        <strain evidence="10">Bin_27_1</strain>
    </source>
</reference>
<evidence type="ECO:0000256" key="4">
    <source>
        <dbReference type="ARBA" id="ARBA00022692"/>
    </source>
</evidence>
<feature type="transmembrane region" description="Helical" evidence="7">
    <location>
        <begin position="364"/>
        <end position="386"/>
    </location>
</feature>
<gene>
    <name evidence="10" type="ORF">E6Q80_23160</name>
</gene>
<feature type="transmembrane region" description="Helical" evidence="7">
    <location>
        <begin position="268"/>
        <end position="287"/>
    </location>
</feature>
<comment type="similarity">
    <text evidence="2">Belongs to the ABC-4 integral membrane protein family. LolC/E subfamily.</text>
</comment>
<dbReference type="GO" id="GO:0044874">
    <property type="term" value="P:lipoprotein localization to outer membrane"/>
    <property type="evidence" value="ECO:0007669"/>
    <property type="project" value="TreeGrafter"/>
</dbReference>
<dbReference type="EMBL" id="SSFD01000397">
    <property type="protein sequence ID" value="TXH78227.1"/>
    <property type="molecule type" value="Genomic_DNA"/>
</dbReference>
<evidence type="ECO:0000256" key="6">
    <source>
        <dbReference type="ARBA" id="ARBA00023136"/>
    </source>
</evidence>
<evidence type="ECO:0000313" key="11">
    <source>
        <dbReference type="Proteomes" id="UP000321192"/>
    </source>
</evidence>
<dbReference type="Pfam" id="PF12704">
    <property type="entry name" value="MacB_PCD"/>
    <property type="match status" value="1"/>
</dbReference>
<evidence type="ECO:0000256" key="5">
    <source>
        <dbReference type="ARBA" id="ARBA00022989"/>
    </source>
</evidence>
<dbReference type="GO" id="GO:0098797">
    <property type="term" value="C:plasma membrane protein complex"/>
    <property type="evidence" value="ECO:0007669"/>
    <property type="project" value="TreeGrafter"/>
</dbReference>
<evidence type="ECO:0000259" key="9">
    <source>
        <dbReference type="Pfam" id="PF12704"/>
    </source>
</evidence>
<dbReference type="InterPro" id="IPR003838">
    <property type="entry name" value="ABC3_permease_C"/>
</dbReference>
<organism evidence="10 11">
    <name type="scientific">Thauera aminoaromatica</name>
    <dbReference type="NCBI Taxonomy" id="164330"/>
    <lineage>
        <taxon>Bacteria</taxon>
        <taxon>Pseudomonadati</taxon>
        <taxon>Pseudomonadota</taxon>
        <taxon>Betaproteobacteria</taxon>
        <taxon>Rhodocyclales</taxon>
        <taxon>Zoogloeaceae</taxon>
        <taxon>Thauera</taxon>
    </lineage>
</organism>
<evidence type="ECO:0000259" key="8">
    <source>
        <dbReference type="Pfam" id="PF02687"/>
    </source>
</evidence>
<dbReference type="PANTHER" id="PTHR30489:SF0">
    <property type="entry name" value="LIPOPROTEIN-RELEASING SYSTEM TRANSMEMBRANE PROTEIN LOLE"/>
    <property type="match status" value="1"/>
</dbReference>
<comment type="caution">
    <text evidence="10">The sequence shown here is derived from an EMBL/GenBank/DDBJ whole genome shotgun (WGS) entry which is preliminary data.</text>
</comment>
<dbReference type="PANTHER" id="PTHR30489">
    <property type="entry name" value="LIPOPROTEIN-RELEASING SYSTEM TRANSMEMBRANE PROTEIN LOLE"/>
    <property type="match status" value="1"/>
</dbReference>
<keyword evidence="6 7" id="KW-0472">Membrane</keyword>
<feature type="transmembrane region" description="Helical" evidence="7">
    <location>
        <begin position="320"/>
        <end position="344"/>
    </location>
</feature>
<keyword evidence="3" id="KW-1003">Cell membrane</keyword>
<sequence length="404" mass="43558">MIVRLALRNLLRQKVRSAMTLAAIVFGVAGLIVSGGFIQDIFVQLGEAIIHSQTGHVQVFRQGFIERGTRQPERFLIERPRETATRIEALPEVDEVALRLSFAGLLNNGKRDLGIVGEGIEPGKEARLGSFLQILSGRALREDDVFAMVVGQGVAHSLSLAVGDRVNLVLSTAEGAMNMLDFEIVGIFQSFSKEFDARALRIPLGAAQELLFTDGANLLVATLHRTEDTDLAHARIAQAVAGSELEARHWRMLSDFYEKTLALYERQFGVLQAIILVMVLLSVANSVNMTAFERLSEFGTLLALGNRNASIFRLILIENILLGLIGAALGTLIALGIALAVSAVGIPMPPPPNSNVGYTAMIRIVPATIASAFMIGLLATALAALLPARRISRIPVVSLLRNGN</sequence>
<evidence type="ECO:0000313" key="10">
    <source>
        <dbReference type="EMBL" id="TXH78227.1"/>
    </source>
</evidence>
<dbReference type="RefSeq" id="WP_276662757.1">
    <property type="nucleotide sequence ID" value="NZ_SSFD01000397.1"/>
</dbReference>